<feature type="compositionally biased region" description="Low complexity" evidence="4">
    <location>
        <begin position="33"/>
        <end position="48"/>
    </location>
</feature>
<dbReference type="CDD" id="cd06530">
    <property type="entry name" value="S26_SPase_I"/>
    <property type="match status" value="1"/>
</dbReference>
<sequence length="243" mass="26570">MGESDESRLDTAEPAGSADRAPEEPAKPKESAEPAATGGAEENEGAAAGKKDRAAKKKRSGLLETLAYVLGGVVVALLVHTFLLQSFWIPSESMQNTLLVNDYVVVNKLAYKFGPVERGDIVVFKGWNGEDTIKRVIGVGGDHVKCCDAKQRITVNGTPLDEDKYLYPGAKPSDREFDITVPKGRLWLMGDHRNNSADSRFYTDDGHQGTISEDDVTGRAFLRYWPLNRISILSRPGTFSAVR</sequence>
<proteinExistence type="inferred from homology"/>
<keyword evidence="3" id="KW-0812">Transmembrane</keyword>
<dbReference type="NCBIfam" id="TIGR02227">
    <property type="entry name" value="sigpep_I_bact"/>
    <property type="match status" value="1"/>
</dbReference>
<keyword evidence="3 6" id="KW-0378">Hydrolase</keyword>
<evidence type="ECO:0000259" key="5">
    <source>
        <dbReference type="Pfam" id="PF10502"/>
    </source>
</evidence>
<dbReference type="Pfam" id="PF10502">
    <property type="entry name" value="Peptidase_S26"/>
    <property type="match status" value="1"/>
</dbReference>
<feature type="compositionally biased region" description="Basic and acidic residues" evidence="4">
    <location>
        <begin position="20"/>
        <end position="32"/>
    </location>
</feature>
<evidence type="ECO:0000313" key="7">
    <source>
        <dbReference type="Proteomes" id="UP001432011"/>
    </source>
</evidence>
<dbReference type="Gene3D" id="2.10.109.10">
    <property type="entry name" value="Umud Fragment, subunit A"/>
    <property type="match status" value="1"/>
</dbReference>
<comment type="similarity">
    <text evidence="2 3">Belongs to the peptidase S26 family.</text>
</comment>
<comment type="catalytic activity">
    <reaction evidence="3">
        <text>Cleavage of hydrophobic, N-terminal signal or leader sequences from secreted and periplasmic proteins.</text>
        <dbReference type="EC" id="3.4.21.89"/>
    </reaction>
</comment>
<keyword evidence="3" id="KW-1133">Transmembrane helix</keyword>
<dbReference type="InterPro" id="IPR000223">
    <property type="entry name" value="Pept_S26A_signal_pept_1"/>
</dbReference>
<feature type="domain" description="Peptidase S26" evidence="5">
    <location>
        <begin position="64"/>
        <end position="225"/>
    </location>
</feature>
<keyword evidence="3" id="KW-0645">Protease</keyword>
<dbReference type="Proteomes" id="UP001432011">
    <property type="component" value="Chromosome"/>
</dbReference>
<dbReference type="EC" id="3.4.21.89" evidence="3"/>
<dbReference type="PRINTS" id="PR00727">
    <property type="entry name" value="LEADERPTASE"/>
</dbReference>
<feature type="transmembrane region" description="Helical" evidence="3">
    <location>
        <begin position="66"/>
        <end position="88"/>
    </location>
</feature>
<keyword evidence="3" id="KW-0472">Membrane</keyword>
<dbReference type="RefSeq" id="WP_147944358.1">
    <property type="nucleotide sequence ID" value="NZ_CP108085.1"/>
</dbReference>
<dbReference type="EMBL" id="CP108085">
    <property type="protein sequence ID" value="WUP78767.1"/>
    <property type="molecule type" value="Genomic_DNA"/>
</dbReference>
<accession>A0ABZ1T447</accession>
<feature type="region of interest" description="Disordered" evidence="4">
    <location>
        <begin position="1"/>
        <end position="54"/>
    </location>
</feature>
<dbReference type="PANTHER" id="PTHR43390">
    <property type="entry name" value="SIGNAL PEPTIDASE I"/>
    <property type="match status" value="1"/>
</dbReference>
<dbReference type="PANTHER" id="PTHR43390:SF1">
    <property type="entry name" value="CHLOROPLAST PROCESSING PEPTIDASE"/>
    <property type="match status" value="1"/>
</dbReference>
<evidence type="ECO:0000256" key="1">
    <source>
        <dbReference type="ARBA" id="ARBA00004401"/>
    </source>
</evidence>
<feature type="compositionally biased region" description="Basic and acidic residues" evidence="4">
    <location>
        <begin position="1"/>
        <end position="11"/>
    </location>
</feature>
<dbReference type="GO" id="GO:0009003">
    <property type="term" value="F:signal peptidase activity"/>
    <property type="evidence" value="ECO:0007669"/>
    <property type="project" value="UniProtKB-EC"/>
</dbReference>
<dbReference type="SUPFAM" id="SSF51306">
    <property type="entry name" value="LexA/Signal peptidase"/>
    <property type="match status" value="1"/>
</dbReference>
<organism evidence="6 7">
    <name type="scientific">Microbispora hainanensis</name>
    <dbReference type="NCBI Taxonomy" id="568844"/>
    <lineage>
        <taxon>Bacteria</taxon>
        <taxon>Bacillati</taxon>
        <taxon>Actinomycetota</taxon>
        <taxon>Actinomycetes</taxon>
        <taxon>Streptosporangiales</taxon>
        <taxon>Streptosporangiaceae</taxon>
        <taxon>Microbispora</taxon>
    </lineage>
</organism>
<evidence type="ECO:0000256" key="2">
    <source>
        <dbReference type="ARBA" id="ARBA00009370"/>
    </source>
</evidence>
<gene>
    <name evidence="6" type="primary">lepB</name>
    <name evidence="6" type="ORF">OG913_17815</name>
</gene>
<evidence type="ECO:0000313" key="6">
    <source>
        <dbReference type="EMBL" id="WUP78767.1"/>
    </source>
</evidence>
<evidence type="ECO:0000256" key="4">
    <source>
        <dbReference type="SAM" id="MobiDB-lite"/>
    </source>
</evidence>
<keyword evidence="7" id="KW-1185">Reference proteome</keyword>
<dbReference type="InterPro" id="IPR019533">
    <property type="entry name" value="Peptidase_S26"/>
</dbReference>
<protein>
    <recommendedName>
        <fullName evidence="3">Signal peptidase I</fullName>
        <ecNumber evidence="3">3.4.21.89</ecNumber>
    </recommendedName>
</protein>
<dbReference type="InterPro" id="IPR036286">
    <property type="entry name" value="LexA/Signal_pep-like_sf"/>
</dbReference>
<evidence type="ECO:0000256" key="3">
    <source>
        <dbReference type="RuleBase" id="RU362042"/>
    </source>
</evidence>
<name>A0ABZ1T447_9ACTN</name>
<reference evidence="6" key="1">
    <citation type="submission" date="2022-10" db="EMBL/GenBank/DDBJ databases">
        <title>The complete genomes of actinobacterial strains from the NBC collection.</title>
        <authorList>
            <person name="Joergensen T.S."/>
            <person name="Alvarez Arevalo M."/>
            <person name="Sterndorff E.B."/>
            <person name="Faurdal D."/>
            <person name="Vuksanovic O."/>
            <person name="Mourched A.-S."/>
            <person name="Charusanti P."/>
            <person name="Shaw S."/>
            <person name="Blin K."/>
            <person name="Weber T."/>
        </authorList>
    </citation>
    <scope>NUCLEOTIDE SEQUENCE</scope>
    <source>
        <strain evidence="6">NBC_00254</strain>
    </source>
</reference>
<comment type="subcellular location">
    <subcellularLocation>
        <location evidence="1">Cell membrane</location>
        <topology evidence="1">Single-pass type II membrane protein</topology>
    </subcellularLocation>
    <subcellularLocation>
        <location evidence="3">Membrane</location>
        <topology evidence="3">Single-pass type II membrane protein</topology>
    </subcellularLocation>
</comment>